<sequence>MDEYSQRALDNFTELSGSYGYTSEEHTVVTDDGYILSLFRIPRGKKCQGPVRQPPVLLMHGLLQSSDAWLDAGPSTGLAFLISDSCYDLWAGNVRGTYYGRRHVRLDPDRDSKFWGFSTEEMGTMDLPATIDYILRYTGSNQINYVGFSQGARIFYIMCSETSGNCEKVKVFINLAPACRTFYSRSISVRALTQFYASIDVAIYLT</sequence>
<keyword evidence="3" id="KW-1185">Reference proteome</keyword>
<dbReference type="SUPFAM" id="SSF53474">
    <property type="entry name" value="alpha/beta-Hydrolases"/>
    <property type="match status" value="1"/>
</dbReference>
<dbReference type="PANTHER" id="PTHR11005">
    <property type="entry name" value="LYSOSOMAL ACID LIPASE-RELATED"/>
    <property type="match status" value="1"/>
</dbReference>
<evidence type="ECO:0000313" key="3">
    <source>
        <dbReference type="Proteomes" id="UP000837857"/>
    </source>
</evidence>
<evidence type="ECO:0000313" key="2">
    <source>
        <dbReference type="EMBL" id="CAH2056957.1"/>
    </source>
</evidence>
<proteinExistence type="predicted"/>
<evidence type="ECO:0000259" key="1">
    <source>
        <dbReference type="Pfam" id="PF04083"/>
    </source>
</evidence>
<accession>A0ABN8IJY4</accession>
<feature type="non-terminal residue" evidence="2">
    <location>
        <position position="206"/>
    </location>
</feature>
<dbReference type="Gene3D" id="3.40.50.1820">
    <property type="entry name" value="alpha/beta hydrolase"/>
    <property type="match status" value="1"/>
</dbReference>
<organism evidence="2 3">
    <name type="scientific">Iphiclides podalirius</name>
    <name type="common">scarce swallowtail</name>
    <dbReference type="NCBI Taxonomy" id="110791"/>
    <lineage>
        <taxon>Eukaryota</taxon>
        <taxon>Metazoa</taxon>
        <taxon>Ecdysozoa</taxon>
        <taxon>Arthropoda</taxon>
        <taxon>Hexapoda</taxon>
        <taxon>Insecta</taxon>
        <taxon>Pterygota</taxon>
        <taxon>Neoptera</taxon>
        <taxon>Endopterygota</taxon>
        <taxon>Lepidoptera</taxon>
        <taxon>Glossata</taxon>
        <taxon>Ditrysia</taxon>
        <taxon>Papilionoidea</taxon>
        <taxon>Papilionidae</taxon>
        <taxon>Papilioninae</taxon>
        <taxon>Iphiclides</taxon>
    </lineage>
</organism>
<name>A0ABN8IJY4_9NEOP</name>
<gene>
    <name evidence="2" type="ORF">IPOD504_LOCUS9891</name>
</gene>
<protein>
    <recommendedName>
        <fullName evidence="1">Partial AB-hydrolase lipase domain-containing protein</fullName>
    </recommendedName>
</protein>
<dbReference type="Pfam" id="PF04083">
    <property type="entry name" value="Abhydro_lipase"/>
    <property type="match status" value="1"/>
</dbReference>
<dbReference type="InterPro" id="IPR006693">
    <property type="entry name" value="AB_hydrolase_lipase"/>
</dbReference>
<dbReference type="Proteomes" id="UP000837857">
    <property type="component" value="Chromosome 24"/>
</dbReference>
<reference evidence="2" key="1">
    <citation type="submission" date="2022-03" db="EMBL/GenBank/DDBJ databases">
        <authorList>
            <person name="Martin H S."/>
        </authorList>
    </citation>
    <scope>NUCLEOTIDE SEQUENCE</scope>
</reference>
<dbReference type="InterPro" id="IPR029058">
    <property type="entry name" value="AB_hydrolase_fold"/>
</dbReference>
<feature type="domain" description="Partial AB-hydrolase lipase" evidence="1">
    <location>
        <begin position="13"/>
        <end position="70"/>
    </location>
</feature>
<dbReference type="EMBL" id="OW152836">
    <property type="protein sequence ID" value="CAH2056957.1"/>
    <property type="molecule type" value="Genomic_DNA"/>
</dbReference>